<evidence type="ECO:0000256" key="2">
    <source>
        <dbReference type="SAM" id="Phobius"/>
    </source>
</evidence>
<evidence type="ECO:0000313" key="4">
    <source>
        <dbReference type="EMBL" id="KAE9404708.1"/>
    </source>
</evidence>
<evidence type="ECO:0000256" key="1">
    <source>
        <dbReference type="SAM" id="MobiDB-lite"/>
    </source>
</evidence>
<keyword evidence="2" id="KW-0472">Membrane</keyword>
<protein>
    <recommendedName>
        <fullName evidence="6">ABC transmembrane type-1 domain-containing protein</fullName>
    </recommendedName>
</protein>
<keyword evidence="2" id="KW-1133">Transmembrane helix</keyword>
<feature type="region of interest" description="Disordered" evidence="1">
    <location>
        <begin position="243"/>
        <end position="279"/>
    </location>
</feature>
<evidence type="ECO:0000256" key="3">
    <source>
        <dbReference type="SAM" id="SignalP"/>
    </source>
</evidence>
<sequence length="548" mass="60137">MTTWLLPWISLIAQLPFEADGWLNILSGCLAVGSPALAAYSIALTAYNRWYISREFQRLKVMAQRDIDSKYEYMVKRIDAAAFILQEVQQCSMRANQSNGQLGSLISMKDHHTDKFWEITKKDLSNTRRGFTYSFLAQVLLAFLAYLITFIAAVHDSLGSPDVGLQFATSTVWSWMYVLADSEIVTENLSFNLRFPIVFGYIRVGTQYRAGSIDEALTDNKLLPDGTGGLSYQTGLCANADLQTPQIPSPNASDPPAHSNAASSTLNPPAPSSAASNTLHTPVATPTLVVEHDNASATSRTRFAHDKDILLSTFRTNEDVNQALPDGASATASQIKFASQLGESRENDPLLNPHASTSQIFPHRSLQQSPLESHPGGNTAEGSPYDTRISLPLEDDHGCHEQVVLLRKVQTTPEEAIPLLPTWLGRDVRGDERREGPIFNYARIFTWFACAEHVQGGFRASLENFKGNAAIPSSSEEAAKICGFEAREDLKAVYGVGSCDSCPYPLSYNTSLERLSWHYLSSGEPLGLQSSSPTLRQQLVSVVGQELP</sequence>
<gene>
    <name evidence="4" type="ORF">BT96DRAFT_1016074</name>
</gene>
<proteinExistence type="predicted"/>
<keyword evidence="2" id="KW-0812">Transmembrane</keyword>
<feature type="region of interest" description="Disordered" evidence="1">
    <location>
        <begin position="365"/>
        <end position="387"/>
    </location>
</feature>
<accession>A0A6A4I5K0</accession>
<dbReference type="OrthoDB" id="3002343at2759"/>
<evidence type="ECO:0000313" key="5">
    <source>
        <dbReference type="Proteomes" id="UP000799118"/>
    </source>
</evidence>
<organism evidence="4 5">
    <name type="scientific">Gymnopus androsaceus JB14</name>
    <dbReference type="NCBI Taxonomy" id="1447944"/>
    <lineage>
        <taxon>Eukaryota</taxon>
        <taxon>Fungi</taxon>
        <taxon>Dikarya</taxon>
        <taxon>Basidiomycota</taxon>
        <taxon>Agaricomycotina</taxon>
        <taxon>Agaricomycetes</taxon>
        <taxon>Agaricomycetidae</taxon>
        <taxon>Agaricales</taxon>
        <taxon>Marasmiineae</taxon>
        <taxon>Omphalotaceae</taxon>
        <taxon>Gymnopus</taxon>
    </lineage>
</organism>
<reference evidence="4" key="1">
    <citation type="journal article" date="2019" name="Environ. Microbiol.">
        <title>Fungal ecological strategies reflected in gene transcription - a case study of two litter decomposers.</title>
        <authorList>
            <person name="Barbi F."/>
            <person name="Kohler A."/>
            <person name="Barry K."/>
            <person name="Baskaran P."/>
            <person name="Daum C."/>
            <person name="Fauchery L."/>
            <person name="Ihrmark K."/>
            <person name="Kuo A."/>
            <person name="LaButti K."/>
            <person name="Lipzen A."/>
            <person name="Morin E."/>
            <person name="Grigoriev I.V."/>
            <person name="Henrissat B."/>
            <person name="Lindahl B."/>
            <person name="Martin F."/>
        </authorList>
    </citation>
    <scope>NUCLEOTIDE SEQUENCE</scope>
    <source>
        <strain evidence="4">JB14</strain>
    </source>
</reference>
<dbReference type="AlphaFoldDB" id="A0A6A4I5K0"/>
<dbReference type="EMBL" id="ML769414">
    <property type="protein sequence ID" value="KAE9404708.1"/>
    <property type="molecule type" value="Genomic_DNA"/>
</dbReference>
<keyword evidence="3" id="KW-0732">Signal</keyword>
<feature type="compositionally biased region" description="Polar residues" evidence="1">
    <location>
        <begin position="243"/>
        <end position="252"/>
    </location>
</feature>
<feature type="transmembrane region" description="Helical" evidence="2">
    <location>
        <begin position="131"/>
        <end position="154"/>
    </location>
</feature>
<keyword evidence="5" id="KW-1185">Reference proteome</keyword>
<name>A0A6A4I5K0_9AGAR</name>
<evidence type="ECO:0008006" key="6">
    <source>
        <dbReference type="Google" id="ProtNLM"/>
    </source>
</evidence>
<feature type="chain" id="PRO_5025507128" description="ABC transmembrane type-1 domain-containing protein" evidence="3">
    <location>
        <begin position="22"/>
        <end position="548"/>
    </location>
</feature>
<feature type="signal peptide" evidence="3">
    <location>
        <begin position="1"/>
        <end position="21"/>
    </location>
</feature>
<feature type="compositionally biased region" description="Polar residues" evidence="1">
    <location>
        <begin position="260"/>
        <end position="279"/>
    </location>
</feature>
<dbReference type="Proteomes" id="UP000799118">
    <property type="component" value="Unassembled WGS sequence"/>
</dbReference>
<feature type="transmembrane region" description="Helical" evidence="2">
    <location>
        <begin position="25"/>
        <end position="47"/>
    </location>
</feature>